<reference evidence="2 3" key="1">
    <citation type="journal article" date="2011" name="J. Gen. Appl. Microbiol.">
        <title>Draft genome sequencing of the enigmatic yeast Saitoella complicata.</title>
        <authorList>
            <person name="Nishida H."/>
            <person name="Hamamoto M."/>
            <person name="Sugiyama J."/>
        </authorList>
    </citation>
    <scope>NUCLEOTIDE SEQUENCE [LARGE SCALE GENOMIC DNA]</scope>
    <source>
        <strain evidence="2 3">NRRL Y-17804</strain>
    </source>
</reference>
<protein>
    <submittedName>
        <fullName evidence="2">Uncharacterized protein</fullName>
    </submittedName>
</protein>
<feature type="transmembrane region" description="Helical" evidence="1">
    <location>
        <begin position="21"/>
        <end position="44"/>
    </location>
</feature>
<keyword evidence="1" id="KW-1133">Transmembrane helix</keyword>
<evidence type="ECO:0000313" key="3">
    <source>
        <dbReference type="Proteomes" id="UP000033140"/>
    </source>
</evidence>
<name>A0A0E9NIT6_SAICN</name>
<comment type="caution">
    <text evidence="2">The sequence shown here is derived from an EMBL/GenBank/DDBJ whole genome shotgun (WGS) entry which is preliminary data.</text>
</comment>
<dbReference type="AlphaFoldDB" id="A0A0E9NIT6"/>
<gene>
    <name evidence="2" type="ORF">G7K_3901-t1</name>
</gene>
<dbReference type="EMBL" id="BACD03000025">
    <property type="protein sequence ID" value="GAO49759.1"/>
    <property type="molecule type" value="Genomic_DNA"/>
</dbReference>
<keyword evidence="1" id="KW-0812">Transmembrane</keyword>
<proteinExistence type="predicted"/>
<keyword evidence="1" id="KW-0472">Membrane</keyword>
<keyword evidence="3" id="KW-1185">Reference proteome</keyword>
<evidence type="ECO:0000313" key="2">
    <source>
        <dbReference type="EMBL" id="GAO49759.1"/>
    </source>
</evidence>
<dbReference type="Proteomes" id="UP000033140">
    <property type="component" value="Unassembled WGS sequence"/>
</dbReference>
<reference evidence="2 3" key="2">
    <citation type="journal article" date="2014" name="J. Gen. Appl. Microbiol.">
        <title>The early diverging ascomycetous budding yeast Saitoella complicata has three histone deacetylases belonging to the Clr6, Hos2, and Rpd3 lineages.</title>
        <authorList>
            <person name="Nishida H."/>
            <person name="Matsumoto T."/>
            <person name="Kondo S."/>
            <person name="Hamamoto M."/>
            <person name="Yoshikawa H."/>
        </authorList>
    </citation>
    <scope>NUCLEOTIDE SEQUENCE [LARGE SCALE GENOMIC DNA]</scope>
    <source>
        <strain evidence="2 3">NRRL Y-17804</strain>
    </source>
</reference>
<reference evidence="2 3" key="3">
    <citation type="journal article" date="2015" name="Genome Announc.">
        <title>Draft Genome Sequence of the Archiascomycetous Yeast Saitoella complicata.</title>
        <authorList>
            <person name="Yamauchi K."/>
            <person name="Kondo S."/>
            <person name="Hamamoto M."/>
            <person name="Takahashi Y."/>
            <person name="Ogura Y."/>
            <person name="Hayashi T."/>
            <person name="Nishida H."/>
        </authorList>
    </citation>
    <scope>NUCLEOTIDE SEQUENCE [LARGE SCALE GENOMIC DNA]</scope>
    <source>
        <strain evidence="2 3">NRRL Y-17804</strain>
    </source>
</reference>
<accession>A0A0E9NIT6</accession>
<evidence type="ECO:0000256" key="1">
    <source>
        <dbReference type="SAM" id="Phobius"/>
    </source>
</evidence>
<sequence>MKSRFDCVSLRWWISLLWPKLEILTGATGTLNIAFLPAFFSLILPPEVSRVLPPPPCFNPTIRHRRATHRNLSS</sequence>
<organism evidence="2 3">
    <name type="scientific">Saitoella complicata (strain BCRC 22490 / CBS 7301 / JCM 7358 / NBRC 10748 / NRRL Y-17804)</name>
    <dbReference type="NCBI Taxonomy" id="698492"/>
    <lineage>
        <taxon>Eukaryota</taxon>
        <taxon>Fungi</taxon>
        <taxon>Dikarya</taxon>
        <taxon>Ascomycota</taxon>
        <taxon>Taphrinomycotina</taxon>
        <taxon>Taphrinomycotina incertae sedis</taxon>
        <taxon>Saitoella</taxon>
    </lineage>
</organism>